<evidence type="ECO:0000256" key="14">
    <source>
        <dbReference type="SAM" id="MobiDB-lite"/>
    </source>
</evidence>
<keyword evidence="9 13" id="KW-0675">Receptor</keyword>
<dbReference type="SMART" id="SM00079">
    <property type="entry name" value="PBPe"/>
    <property type="match status" value="1"/>
</dbReference>
<dbReference type="CDD" id="cd19990">
    <property type="entry name" value="PBP1_GABAb_receptor_plant"/>
    <property type="match status" value="1"/>
</dbReference>
<feature type="compositionally biased region" description="Basic residues" evidence="14">
    <location>
        <begin position="829"/>
        <end position="838"/>
    </location>
</feature>
<evidence type="ECO:0000256" key="10">
    <source>
        <dbReference type="ARBA" id="ARBA00023180"/>
    </source>
</evidence>
<organism evidence="17 18">
    <name type="scientific">Carya illinoinensis</name>
    <name type="common">Pecan</name>
    <dbReference type="NCBI Taxonomy" id="32201"/>
    <lineage>
        <taxon>Eukaryota</taxon>
        <taxon>Viridiplantae</taxon>
        <taxon>Streptophyta</taxon>
        <taxon>Embryophyta</taxon>
        <taxon>Tracheophyta</taxon>
        <taxon>Spermatophyta</taxon>
        <taxon>Magnoliopsida</taxon>
        <taxon>eudicotyledons</taxon>
        <taxon>Gunneridae</taxon>
        <taxon>Pentapetalae</taxon>
        <taxon>rosids</taxon>
        <taxon>fabids</taxon>
        <taxon>Fagales</taxon>
        <taxon>Juglandaceae</taxon>
        <taxon>Carya</taxon>
    </lineage>
</organism>
<dbReference type="Pfam" id="PF01094">
    <property type="entry name" value="ANF_receptor"/>
    <property type="match status" value="1"/>
</dbReference>
<dbReference type="PANTHER" id="PTHR18966">
    <property type="entry name" value="IONOTROPIC GLUTAMATE RECEPTOR"/>
    <property type="match status" value="1"/>
</dbReference>
<dbReference type="InterPro" id="IPR017103">
    <property type="entry name" value="Iontropic_Glu_rcpt_pln"/>
</dbReference>
<dbReference type="CDD" id="cd13686">
    <property type="entry name" value="GluR_Plant"/>
    <property type="match status" value="1"/>
</dbReference>
<evidence type="ECO:0000256" key="5">
    <source>
        <dbReference type="ARBA" id="ARBA00022729"/>
    </source>
</evidence>
<dbReference type="FunFam" id="3.40.50.2300:FF:000188">
    <property type="entry name" value="Glutamate receptor"/>
    <property type="match status" value="1"/>
</dbReference>
<keyword evidence="8 13" id="KW-0472">Membrane</keyword>
<dbReference type="PIRSF" id="PIRSF037090">
    <property type="entry name" value="Iontro_Glu-like_rcpt_pln"/>
    <property type="match status" value="1"/>
</dbReference>
<evidence type="ECO:0000313" key="18">
    <source>
        <dbReference type="Proteomes" id="UP000811609"/>
    </source>
</evidence>
<evidence type="ECO:0000256" key="6">
    <source>
        <dbReference type="ARBA" id="ARBA00022989"/>
    </source>
</evidence>
<dbReference type="InterPro" id="IPR044440">
    <property type="entry name" value="GABAb_receptor_plant_PBP1"/>
</dbReference>
<evidence type="ECO:0000256" key="8">
    <source>
        <dbReference type="ARBA" id="ARBA00023136"/>
    </source>
</evidence>
<feature type="region of interest" description="Disordered" evidence="14">
    <location>
        <begin position="816"/>
        <end position="838"/>
    </location>
</feature>
<keyword evidence="6 15" id="KW-1133">Transmembrane helix</keyword>
<keyword evidence="12 13" id="KW-0407">Ion channel</keyword>
<keyword evidence="18" id="KW-1185">Reference proteome</keyword>
<feature type="transmembrane region" description="Helical" evidence="15">
    <location>
        <begin position="549"/>
        <end position="568"/>
    </location>
</feature>
<dbReference type="InterPro" id="IPR001320">
    <property type="entry name" value="Iontro_rcpt_C"/>
</dbReference>
<dbReference type="GO" id="GO:0016020">
    <property type="term" value="C:membrane"/>
    <property type="evidence" value="ECO:0007669"/>
    <property type="project" value="UniProtKB-SubCell"/>
</dbReference>
<keyword evidence="11 13" id="KW-1071">Ligand-gated ion channel</keyword>
<dbReference type="FunFam" id="3.40.190.10:FF:000054">
    <property type="entry name" value="Glutamate receptor"/>
    <property type="match status" value="1"/>
</dbReference>
<dbReference type="GO" id="GO:0015276">
    <property type="term" value="F:ligand-gated monoatomic ion channel activity"/>
    <property type="evidence" value="ECO:0007669"/>
    <property type="project" value="InterPro"/>
</dbReference>
<sequence length="838" mass="95178">MELKPKPKLLVSVYSLILIPVLGKKRVAMEIAAQNYNNHSNTHKVTLHVLDSLRVTNSASEKMIRKKRIKVMIGMHTWSEAALVADVARQARVPIISFAAPAINPPLMLVRWPFLIQMAKNGSQQIKCIADIVRAYNGRRVIAISEDGAYGTDNGMFALLSGALQTVGSEIEYHSVLPPISSVSDPERVVQEELIMLMKKKSRVFVVLHSSLEMATYLFREAKQMGLVGRDSIWIISDSIMSLLDSVNNSVISSMEGALGIKTYDSENVGNSEYQDFYAQFRKIFRTEYPEEDNSGPGIYALRAYDSIRLVTKAIERMANNTRSSPKMLLDNMLSSNFSGLSGRIHFEAGQLSESPVFRIVSVVGKRYKEIDHWTPDFGFSISTFVDKCEEKIFHGSFFYTAKSLFIAERNQTGWEMPTDSKPLKIRVPDGTTFETFVKVKYGEKPNENKYDGFCIHVFNKARDLLEYHLPYEFESSRGTGTGTNTYDDMLHLVHNKTYDAAVGDFTILSDRLQYVDFTVPYTESSLVMVVPAKSERLEFMFIEPFTSGLWVVTGAILMYTMFTVWFLEHQSNPEFSGPWKNQISTALWFTFSSLFFAHREKINRNDTRLVILVWLFVVMILTSSYTASFSSMLTVQQLQPNVADIEWLKNHNLKVGCQDRFIREYVKNVLNFKSENIVNVSHDYIYLKEFKSKNIAAAFLELPYAKVFLNKYCNEFTGTMASNKYGGFGFAFQKGSPIAMDFSKAILQLSENGDLKSLEDEWLTPSHECLTNITSNRPNSLSIKSFGFLYLLSFFTSTICLLLSLIRWGDPTNQGSPPTPADILLRLKPPRNHTHNR</sequence>
<evidence type="ECO:0000256" key="12">
    <source>
        <dbReference type="ARBA" id="ARBA00023303"/>
    </source>
</evidence>
<accession>A0A8T1P4E7</accession>
<reference evidence="17" key="1">
    <citation type="submission" date="2020-12" db="EMBL/GenBank/DDBJ databases">
        <title>WGS assembly of Carya illinoinensis cv. Pawnee.</title>
        <authorList>
            <person name="Platts A."/>
            <person name="Shu S."/>
            <person name="Wright S."/>
            <person name="Barry K."/>
            <person name="Edger P."/>
            <person name="Pires J.C."/>
            <person name="Schmutz J."/>
        </authorList>
    </citation>
    <scope>NUCLEOTIDE SEQUENCE</scope>
    <source>
        <tissue evidence="17">Leaf</tissue>
    </source>
</reference>
<evidence type="ECO:0000259" key="16">
    <source>
        <dbReference type="SMART" id="SM00079"/>
    </source>
</evidence>
<proteinExistence type="inferred from homology"/>
<keyword evidence="10" id="KW-0325">Glycoprotein</keyword>
<comment type="function">
    <text evidence="13">Glutamate-gated receptor that probably acts as non-selective cation channel.</text>
</comment>
<feature type="transmembrane region" description="Helical" evidence="15">
    <location>
        <begin position="788"/>
        <end position="809"/>
    </location>
</feature>
<gene>
    <name evidence="17" type="ORF">CIPAW_10G055800</name>
</gene>
<dbReference type="FunFam" id="1.10.287.70:FF:000037">
    <property type="entry name" value="Glutamate receptor"/>
    <property type="match status" value="1"/>
</dbReference>
<dbReference type="EMBL" id="CM031818">
    <property type="protein sequence ID" value="KAG6638749.1"/>
    <property type="molecule type" value="Genomic_DNA"/>
</dbReference>
<evidence type="ECO:0000256" key="11">
    <source>
        <dbReference type="ARBA" id="ARBA00023286"/>
    </source>
</evidence>
<dbReference type="AlphaFoldDB" id="A0A8T1P4E7"/>
<keyword evidence="4 15" id="KW-0812">Transmembrane</keyword>
<dbReference type="Proteomes" id="UP000811609">
    <property type="component" value="Chromosome 10"/>
</dbReference>
<evidence type="ECO:0000256" key="2">
    <source>
        <dbReference type="ARBA" id="ARBA00008685"/>
    </source>
</evidence>
<feature type="transmembrane region" description="Helical" evidence="15">
    <location>
        <begin position="610"/>
        <end position="628"/>
    </location>
</feature>
<evidence type="ECO:0000256" key="15">
    <source>
        <dbReference type="SAM" id="Phobius"/>
    </source>
</evidence>
<evidence type="ECO:0000256" key="4">
    <source>
        <dbReference type="ARBA" id="ARBA00022692"/>
    </source>
</evidence>
<dbReference type="Pfam" id="PF00060">
    <property type="entry name" value="Lig_chan"/>
    <property type="match status" value="1"/>
</dbReference>
<evidence type="ECO:0000256" key="1">
    <source>
        <dbReference type="ARBA" id="ARBA00004141"/>
    </source>
</evidence>
<keyword evidence="7 13" id="KW-0406">Ion transport</keyword>
<dbReference type="InterPro" id="IPR019594">
    <property type="entry name" value="Glu/Gly-bd"/>
</dbReference>
<dbReference type="InterPro" id="IPR001828">
    <property type="entry name" value="ANF_lig-bd_rcpt"/>
</dbReference>
<comment type="caution">
    <text evidence="17">The sequence shown here is derived from an EMBL/GenBank/DDBJ whole genome shotgun (WGS) entry which is preliminary data.</text>
</comment>
<keyword evidence="5" id="KW-0732">Signal</keyword>
<evidence type="ECO:0000256" key="3">
    <source>
        <dbReference type="ARBA" id="ARBA00022448"/>
    </source>
</evidence>
<dbReference type="FunFam" id="3.40.190.10:FF:000039">
    <property type="entry name" value="Glutamate receptor"/>
    <property type="match status" value="1"/>
</dbReference>
<dbReference type="InterPro" id="IPR015683">
    <property type="entry name" value="Ionotropic_Glu_rcpt"/>
</dbReference>
<comment type="subcellular location">
    <subcellularLocation>
        <location evidence="1">Membrane</location>
        <topology evidence="1">Multi-pass membrane protein</topology>
    </subcellularLocation>
</comment>
<evidence type="ECO:0000313" key="17">
    <source>
        <dbReference type="EMBL" id="KAG6638749.1"/>
    </source>
</evidence>
<keyword evidence="3 13" id="KW-0813">Transport</keyword>
<comment type="similarity">
    <text evidence="2 13">Belongs to the glutamate-gated ion channel (TC 1.A.10.1) family.</text>
</comment>
<evidence type="ECO:0000256" key="7">
    <source>
        <dbReference type="ARBA" id="ARBA00023065"/>
    </source>
</evidence>
<name>A0A8T1P4E7_CARIL</name>
<protein>
    <recommendedName>
        <fullName evidence="13">Glutamate receptor</fullName>
    </recommendedName>
</protein>
<dbReference type="Pfam" id="PF10613">
    <property type="entry name" value="Lig_chan-Glu_bd"/>
    <property type="match status" value="1"/>
</dbReference>
<evidence type="ECO:0000256" key="9">
    <source>
        <dbReference type="ARBA" id="ARBA00023170"/>
    </source>
</evidence>
<feature type="domain" description="Ionotropic glutamate receptor C-terminal" evidence="16">
    <location>
        <begin position="425"/>
        <end position="766"/>
    </location>
</feature>
<evidence type="ECO:0000256" key="13">
    <source>
        <dbReference type="PIRNR" id="PIRNR037090"/>
    </source>
</evidence>